<dbReference type="EMBL" id="JAUJYO010000001">
    <property type="protein sequence ID" value="KAK1326115.1"/>
    <property type="molecule type" value="Genomic_DNA"/>
</dbReference>
<name>A0AAV9FMM1_ACOCL</name>
<protein>
    <submittedName>
        <fullName evidence="1">Paired amphipathic helix protein Sin3-like 4</fullName>
    </submittedName>
</protein>
<dbReference type="Proteomes" id="UP001180020">
    <property type="component" value="Unassembled WGS sequence"/>
</dbReference>
<reference evidence="1" key="1">
    <citation type="journal article" date="2023" name="Nat. Commun.">
        <title>Diploid and tetraploid genomes of Acorus and the evolution of monocots.</title>
        <authorList>
            <person name="Ma L."/>
            <person name="Liu K.W."/>
            <person name="Li Z."/>
            <person name="Hsiao Y.Y."/>
            <person name="Qi Y."/>
            <person name="Fu T."/>
            <person name="Tang G.D."/>
            <person name="Zhang D."/>
            <person name="Sun W.H."/>
            <person name="Liu D.K."/>
            <person name="Li Y."/>
            <person name="Chen G.Z."/>
            <person name="Liu X.D."/>
            <person name="Liao X.Y."/>
            <person name="Jiang Y.T."/>
            <person name="Yu X."/>
            <person name="Hao Y."/>
            <person name="Huang J."/>
            <person name="Zhao X.W."/>
            <person name="Ke S."/>
            <person name="Chen Y.Y."/>
            <person name="Wu W.L."/>
            <person name="Hsu J.L."/>
            <person name="Lin Y.F."/>
            <person name="Huang M.D."/>
            <person name="Li C.Y."/>
            <person name="Huang L."/>
            <person name="Wang Z.W."/>
            <person name="Zhao X."/>
            <person name="Zhong W.Y."/>
            <person name="Peng D.H."/>
            <person name="Ahmad S."/>
            <person name="Lan S."/>
            <person name="Zhang J.S."/>
            <person name="Tsai W.C."/>
            <person name="Van de Peer Y."/>
            <person name="Liu Z.J."/>
        </authorList>
    </citation>
    <scope>NUCLEOTIDE SEQUENCE</scope>
    <source>
        <strain evidence="1">CP</strain>
    </source>
</reference>
<reference evidence="1" key="2">
    <citation type="submission" date="2023-06" db="EMBL/GenBank/DDBJ databases">
        <authorList>
            <person name="Ma L."/>
            <person name="Liu K.-W."/>
            <person name="Li Z."/>
            <person name="Hsiao Y.-Y."/>
            <person name="Qi Y."/>
            <person name="Fu T."/>
            <person name="Tang G."/>
            <person name="Zhang D."/>
            <person name="Sun W.-H."/>
            <person name="Liu D.-K."/>
            <person name="Li Y."/>
            <person name="Chen G.-Z."/>
            <person name="Liu X.-D."/>
            <person name="Liao X.-Y."/>
            <person name="Jiang Y.-T."/>
            <person name="Yu X."/>
            <person name="Hao Y."/>
            <person name="Huang J."/>
            <person name="Zhao X.-W."/>
            <person name="Ke S."/>
            <person name="Chen Y.-Y."/>
            <person name="Wu W.-L."/>
            <person name="Hsu J.-L."/>
            <person name="Lin Y.-F."/>
            <person name="Huang M.-D."/>
            <person name="Li C.-Y."/>
            <person name="Huang L."/>
            <person name="Wang Z.-W."/>
            <person name="Zhao X."/>
            <person name="Zhong W.-Y."/>
            <person name="Peng D.-H."/>
            <person name="Ahmad S."/>
            <person name="Lan S."/>
            <person name="Zhang J.-S."/>
            <person name="Tsai W.-C."/>
            <person name="Van De Peer Y."/>
            <person name="Liu Z.-J."/>
        </authorList>
    </citation>
    <scope>NUCLEOTIDE SEQUENCE</scope>
    <source>
        <strain evidence="1">CP</strain>
        <tissue evidence="1">Leaves</tissue>
    </source>
</reference>
<gene>
    <name evidence="1" type="primary">SNL4</name>
    <name evidence="1" type="ORF">QJS10_CPA01g01339</name>
</gene>
<evidence type="ECO:0000313" key="1">
    <source>
        <dbReference type="EMBL" id="KAK1326115.1"/>
    </source>
</evidence>
<proteinExistence type="predicted"/>
<keyword evidence="2" id="KW-1185">Reference proteome</keyword>
<evidence type="ECO:0000313" key="2">
    <source>
        <dbReference type="Proteomes" id="UP001180020"/>
    </source>
</evidence>
<comment type="caution">
    <text evidence="1">The sequence shown here is derived from an EMBL/GenBank/DDBJ whole genome shotgun (WGS) entry which is preliminary data.</text>
</comment>
<organism evidence="1 2">
    <name type="scientific">Acorus calamus</name>
    <name type="common">Sweet flag</name>
    <dbReference type="NCBI Taxonomy" id="4465"/>
    <lineage>
        <taxon>Eukaryota</taxon>
        <taxon>Viridiplantae</taxon>
        <taxon>Streptophyta</taxon>
        <taxon>Embryophyta</taxon>
        <taxon>Tracheophyta</taxon>
        <taxon>Spermatophyta</taxon>
        <taxon>Magnoliopsida</taxon>
        <taxon>Liliopsida</taxon>
        <taxon>Acoraceae</taxon>
        <taxon>Acorus</taxon>
    </lineage>
</organism>
<sequence length="116" mass="13074">MEPSFAGYLHNDFLSIVPDRKQMHGVYLGRNKRKNMHGDESSATLDIMEDIQILNGLECKLSCSTSKVSYVLDTEDFLYRIKRMKLSNGSSSSSHGKSLKVHAIKVARFHHFLSAA</sequence>
<accession>A0AAV9FMM1</accession>
<dbReference type="AlphaFoldDB" id="A0AAV9FMM1"/>